<dbReference type="EMBL" id="QYCY01000001">
    <property type="protein sequence ID" value="RLV77406.1"/>
    <property type="molecule type" value="Genomic_DNA"/>
</dbReference>
<name>A0A0A0NIP1_STRRN</name>
<dbReference type="InterPro" id="IPR001509">
    <property type="entry name" value="Epimerase_deHydtase"/>
</dbReference>
<dbReference type="GO" id="GO:0004029">
    <property type="term" value="F:aldehyde dehydrogenase (NAD+) activity"/>
    <property type="evidence" value="ECO:0007669"/>
    <property type="project" value="TreeGrafter"/>
</dbReference>
<dbReference type="eggNOG" id="COG0451">
    <property type="taxonomic scope" value="Bacteria"/>
</dbReference>
<comment type="caution">
    <text evidence="2">The sequence shown here is derived from an EMBL/GenBank/DDBJ whole genome shotgun (WGS) entry which is preliminary data.</text>
</comment>
<dbReference type="STRING" id="1343740.M271_40105"/>
<dbReference type="PANTHER" id="PTHR48079">
    <property type="entry name" value="PROTEIN YEEZ"/>
    <property type="match status" value="1"/>
</dbReference>
<dbReference type="Proteomes" id="UP000281594">
    <property type="component" value="Unassembled WGS sequence"/>
</dbReference>
<dbReference type="SUPFAM" id="SSF51735">
    <property type="entry name" value="NAD(P)-binding Rossmann-fold domains"/>
    <property type="match status" value="1"/>
</dbReference>
<proteinExistence type="predicted"/>
<feature type="domain" description="NAD-dependent epimerase/dehydratase" evidence="1">
    <location>
        <begin position="15"/>
        <end position="236"/>
    </location>
</feature>
<dbReference type="PANTHER" id="PTHR48079:SF6">
    <property type="entry name" value="NAD(P)-BINDING DOMAIN-CONTAINING PROTEIN-RELATED"/>
    <property type="match status" value="1"/>
</dbReference>
<dbReference type="Gene3D" id="3.40.50.720">
    <property type="entry name" value="NAD(P)-binding Rossmann-like Domain"/>
    <property type="match status" value="1"/>
</dbReference>
<dbReference type="HOGENOM" id="CLU_920573_0_0_11"/>
<gene>
    <name evidence="2" type="ORF">D3C57_103515</name>
</gene>
<dbReference type="GO" id="GO:0005737">
    <property type="term" value="C:cytoplasm"/>
    <property type="evidence" value="ECO:0007669"/>
    <property type="project" value="TreeGrafter"/>
</dbReference>
<dbReference type="KEGG" id="src:M271_40105"/>
<accession>A0A0A0NIP1</accession>
<dbReference type="AlphaFoldDB" id="A0A0A0NIP1"/>
<reference evidence="2 3" key="1">
    <citation type="journal article" date="2018" name="J. Biol. Chem.">
        <title>Discovery of the actinoplanic acid pathway in Streptomyces rapamycinicus reveals a genetically conserved synergism with rapamycin.</title>
        <authorList>
            <person name="Mrak P."/>
            <person name="Krastel P."/>
            <person name="Pivk Lukancic P."/>
            <person name="Tao J."/>
            <person name="Pistorius D."/>
            <person name="Moore C.M."/>
        </authorList>
    </citation>
    <scope>NUCLEOTIDE SEQUENCE [LARGE SCALE GENOMIC DNA]</scope>
    <source>
        <strain evidence="2 3">NRRL 5491</strain>
    </source>
</reference>
<protein>
    <recommendedName>
        <fullName evidence="1">NAD-dependent epimerase/dehydratase domain-containing protein</fullName>
    </recommendedName>
</protein>
<dbReference type="InterPro" id="IPR051783">
    <property type="entry name" value="NAD(P)-dependent_oxidoreduct"/>
</dbReference>
<dbReference type="RefSeq" id="WP_020872884.1">
    <property type="nucleotide sequence ID" value="NC_022785.1"/>
</dbReference>
<sequence length="331" mass="34443">MSELTEFSGSVGGRIAVTGASGFIGGRVVERLILGTDAEVRPVVRGFGRAARLAPLPQGRLGFRVADLADASALGRALEGCDTVVHCAFGSSGGVDERWAATVDGTARLLAAARAAGVRRVVHLSTVDVYAPAEGAFDEEAPARAVDPADREYEQQKLAAERLALAAAGEGIDVVVLQPGVVYGPWGGQWTTAQLVRSAVDFAVLPSGGDGGVCNAVYVDDVVDAVLAACHRPDATGGRFLLAAEELTTWGRFFDHVRSIRGLTAAPADASEAAVPDWEAELYRATGRVTSDRAARALGVRCTTTLDTGMALTAAWAEWIGLGRTREGRAA</sequence>
<organism evidence="2 3">
    <name type="scientific">Streptomyces rapamycinicus (strain ATCC 29253 / DSM 41530 / NRRL 5491 / AYB-994)</name>
    <name type="common">Streptomyces hygroscopicus (strain ATCC 29253)</name>
    <dbReference type="NCBI Taxonomy" id="1343740"/>
    <lineage>
        <taxon>Bacteria</taxon>
        <taxon>Bacillati</taxon>
        <taxon>Actinomycetota</taxon>
        <taxon>Actinomycetes</taxon>
        <taxon>Kitasatosporales</taxon>
        <taxon>Streptomycetaceae</taxon>
        <taxon>Streptomyces</taxon>
        <taxon>Streptomyces violaceusniger group</taxon>
    </lineage>
</organism>
<evidence type="ECO:0000313" key="2">
    <source>
        <dbReference type="EMBL" id="RLV77406.1"/>
    </source>
</evidence>
<evidence type="ECO:0000259" key="1">
    <source>
        <dbReference type="Pfam" id="PF01370"/>
    </source>
</evidence>
<evidence type="ECO:0000313" key="3">
    <source>
        <dbReference type="Proteomes" id="UP000281594"/>
    </source>
</evidence>
<dbReference type="InterPro" id="IPR036291">
    <property type="entry name" value="NAD(P)-bd_dom_sf"/>
</dbReference>
<dbReference type="Pfam" id="PF01370">
    <property type="entry name" value="Epimerase"/>
    <property type="match status" value="1"/>
</dbReference>